<dbReference type="InterPro" id="IPR011992">
    <property type="entry name" value="EF-hand-dom_pair"/>
</dbReference>
<evidence type="ECO:0000313" key="3">
    <source>
        <dbReference type="EMBL" id="CDW88415.1"/>
    </source>
</evidence>
<dbReference type="EMBL" id="CCKQ01016541">
    <property type="protein sequence ID" value="CDW88415.1"/>
    <property type="molecule type" value="Genomic_DNA"/>
</dbReference>
<organism evidence="3 4">
    <name type="scientific">Stylonychia lemnae</name>
    <name type="common">Ciliate</name>
    <dbReference type="NCBI Taxonomy" id="5949"/>
    <lineage>
        <taxon>Eukaryota</taxon>
        <taxon>Sar</taxon>
        <taxon>Alveolata</taxon>
        <taxon>Ciliophora</taxon>
        <taxon>Intramacronucleata</taxon>
        <taxon>Spirotrichea</taxon>
        <taxon>Stichotrichia</taxon>
        <taxon>Sporadotrichida</taxon>
        <taxon>Oxytrichidae</taxon>
        <taxon>Stylonychinae</taxon>
        <taxon>Stylonychia</taxon>
    </lineage>
</organism>
<feature type="domain" description="EF-hand" evidence="2">
    <location>
        <begin position="130"/>
        <end position="165"/>
    </location>
</feature>
<dbReference type="PROSITE" id="PS00018">
    <property type="entry name" value="EF_HAND_1"/>
    <property type="match status" value="2"/>
</dbReference>
<sequence length="552" mass="64911">MRLYGQEQSMKNYSQDYQYHLPTENVSVLKTETAYENRNLRSLLKYHKKSSSVSIPPQNLKEKKLVNNATMIKWIQTRNLQAKNQYRLNKMQMVQDREIENVFNKFDADQSGTIEMEELYQMFTNYGVDITRNDIKRLFNVVDQDGSGALSLEEFKEFSSNPHANKVFRKIITKARQSQEKLYGSATSTSYLPFNLQRVLDYLSHMAKRESLLKSIEDKKYDYDNATDNIKNFIKLFLIDGAAQECLLKERTNVSIENKLQINKNDENSDQPFIRENSILKQVTGISKMDDDELDELSESVMLYQPAFQRENLQINGRNTPLEQIFEKDSFKTDEDSDLDLYMNEEQNQVKIDRIVNLAKKRGRSSAQQEIIRFRKDYQSIMQPKRPNYNAVNNLEQNKQYKIRQNFRTARQDQELIEPKKSKFILQNKYLQQNQKQTMTKQHSPVVLTSVKHKKEDLYEFDENRTSIQRAQNVQYKIKLYPGGLYQPQKFSSIDQVNVKPLNKSAFADQLNKDQGKLPGILKSKQVRYDSLIDKTTMMKQLIDNARQQTLI</sequence>
<feature type="domain" description="EF-hand" evidence="2">
    <location>
        <begin position="94"/>
        <end position="129"/>
    </location>
</feature>
<dbReference type="InterPro" id="IPR002048">
    <property type="entry name" value="EF_hand_dom"/>
</dbReference>
<protein>
    <submittedName>
        <fullName evidence="3">Ef hand family protein</fullName>
    </submittedName>
</protein>
<keyword evidence="1" id="KW-0106">Calcium</keyword>
<dbReference type="CDD" id="cd00051">
    <property type="entry name" value="EFh"/>
    <property type="match status" value="1"/>
</dbReference>
<accession>A0A078B1H7</accession>
<dbReference type="InterPro" id="IPR018247">
    <property type="entry name" value="EF_Hand_1_Ca_BS"/>
</dbReference>
<gene>
    <name evidence="3" type="primary">Contig5020.g5371</name>
    <name evidence="3" type="ORF">STYLEM_17536</name>
</gene>
<dbReference type="SUPFAM" id="SSF47473">
    <property type="entry name" value="EF-hand"/>
    <property type="match status" value="1"/>
</dbReference>
<dbReference type="AlphaFoldDB" id="A0A078B1H7"/>
<dbReference type="PROSITE" id="PS50222">
    <property type="entry name" value="EF_HAND_2"/>
    <property type="match status" value="2"/>
</dbReference>
<name>A0A078B1H7_STYLE</name>
<dbReference type="OrthoDB" id="299144at2759"/>
<keyword evidence="4" id="KW-1185">Reference proteome</keyword>
<dbReference type="SMART" id="SM00054">
    <property type="entry name" value="EFh"/>
    <property type="match status" value="2"/>
</dbReference>
<proteinExistence type="predicted"/>
<dbReference type="InParanoid" id="A0A078B1H7"/>
<evidence type="ECO:0000256" key="1">
    <source>
        <dbReference type="ARBA" id="ARBA00022837"/>
    </source>
</evidence>
<dbReference type="Pfam" id="PF13499">
    <property type="entry name" value="EF-hand_7"/>
    <property type="match status" value="1"/>
</dbReference>
<dbReference type="GO" id="GO:0005509">
    <property type="term" value="F:calcium ion binding"/>
    <property type="evidence" value="ECO:0007669"/>
    <property type="project" value="InterPro"/>
</dbReference>
<evidence type="ECO:0000313" key="4">
    <source>
        <dbReference type="Proteomes" id="UP000039865"/>
    </source>
</evidence>
<dbReference type="Proteomes" id="UP000039865">
    <property type="component" value="Unassembled WGS sequence"/>
</dbReference>
<reference evidence="3 4" key="1">
    <citation type="submission" date="2014-06" db="EMBL/GenBank/DDBJ databases">
        <authorList>
            <person name="Swart Estienne"/>
        </authorList>
    </citation>
    <scope>NUCLEOTIDE SEQUENCE [LARGE SCALE GENOMIC DNA]</scope>
    <source>
        <strain evidence="3 4">130c</strain>
    </source>
</reference>
<dbReference type="Gene3D" id="1.10.238.10">
    <property type="entry name" value="EF-hand"/>
    <property type="match status" value="1"/>
</dbReference>
<evidence type="ECO:0000259" key="2">
    <source>
        <dbReference type="PROSITE" id="PS50222"/>
    </source>
</evidence>